<dbReference type="Pfam" id="PF03732">
    <property type="entry name" value="Retrotrans_gag"/>
    <property type="match status" value="1"/>
</dbReference>
<evidence type="ECO:0000259" key="2">
    <source>
        <dbReference type="Pfam" id="PF03732"/>
    </source>
</evidence>
<keyword evidence="4" id="KW-1185">Reference proteome</keyword>
<evidence type="ECO:0000313" key="4">
    <source>
        <dbReference type="Proteomes" id="UP000694251"/>
    </source>
</evidence>
<dbReference type="PANTHER" id="PTHR35046:SF9">
    <property type="entry name" value="RNA-DIRECTED DNA POLYMERASE"/>
    <property type="match status" value="1"/>
</dbReference>
<reference evidence="3 4" key="1">
    <citation type="submission" date="2020-12" db="EMBL/GenBank/DDBJ databases">
        <title>Concerted genomic and epigenomic changes stabilize Arabidopsis allopolyploids.</title>
        <authorList>
            <person name="Chen Z."/>
        </authorList>
    </citation>
    <scope>NUCLEOTIDE SEQUENCE [LARGE SCALE GENOMIC DNA]</scope>
    <source>
        <strain evidence="3">As9502</strain>
        <tissue evidence="3">Leaf</tissue>
    </source>
</reference>
<dbReference type="EMBL" id="JAEFBJ010000131">
    <property type="protein sequence ID" value="KAG7529615.1"/>
    <property type="molecule type" value="Genomic_DNA"/>
</dbReference>
<dbReference type="PANTHER" id="PTHR35046">
    <property type="entry name" value="ZINC KNUCKLE (CCHC-TYPE) FAMILY PROTEIN"/>
    <property type="match status" value="1"/>
</dbReference>
<name>A0A8T1XAR2_ARASU</name>
<accession>A0A8T1XAR2</accession>
<dbReference type="InterPro" id="IPR005162">
    <property type="entry name" value="Retrotrans_gag_dom"/>
</dbReference>
<feature type="region of interest" description="Disordered" evidence="1">
    <location>
        <begin position="242"/>
        <end position="264"/>
    </location>
</feature>
<dbReference type="OrthoDB" id="1113185at2759"/>
<dbReference type="AlphaFoldDB" id="A0A8T1XAR2"/>
<proteinExistence type="predicted"/>
<protein>
    <submittedName>
        <fullName evidence="3">Retrotransposon gag domain</fullName>
    </submittedName>
</protein>
<dbReference type="Proteomes" id="UP000694251">
    <property type="component" value="Unassembled WGS sequence"/>
</dbReference>
<comment type="caution">
    <text evidence="3">The sequence shown here is derived from an EMBL/GenBank/DDBJ whole genome shotgun (WGS) entry which is preliminary data.</text>
</comment>
<organism evidence="3 4">
    <name type="scientific">Arabidopsis suecica</name>
    <name type="common">Swedish thale-cress</name>
    <name type="synonym">Cardaminopsis suecica</name>
    <dbReference type="NCBI Taxonomy" id="45249"/>
    <lineage>
        <taxon>Eukaryota</taxon>
        <taxon>Viridiplantae</taxon>
        <taxon>Streptophyta</taxon>
        <taxon>Embryophyta</taxon>
        <taxon>Tracheophyta</taxon>
        <taxon>Spermatophyta</taxon>
        <taxon>Magnoliopsida</taxon>
        <taxon>eudicotyledons</taxon>
        <taxon>Gunneridae</taxon>
        <taxon>Pentapetalae</taxon>
        <taxon>rosids</taxon>
        <taxon>malvids</taxon>
        <taxon>Brassicales</taxon>
        <taxon>Brassicaceae</taxon>
        <taxon>Camelineae</taxon>
        <taxon>Arabidopsis</taxon>
    </lineage>
</organism>
<gene>
    <name evidence="3" type="ORF">ISN44_Un131g000020</name>
</gene>
<evidence type="ECO:0000313" key="3">
    <source>
        <dbReference type="EMBL" id="KAG7529615.1"/>
    </source>
</evidence>
<evidence type="ECO:0000256" key="1">
    <source>
        <dbReference type="SAM" id="MobiDB-lite"/>
    </source>
</evidence>
<feature type="compositionally biased region" description="Basic and acidic residues" evidence="1">
    <location>
        <begin position="49"/>
        <end position="64"/>
    </location>
</feature>
<feature type="domain" description="Retrotransposon gag" evidence="2">
    <location>
        <begin position="141"/>
        <end position="207"/>
    </location>
</feature>
<feature type="region of interest" description="Disordered" evidence="1">
    <location>
        <begin position="41"/>
        <end position="64"/>
    </location>
</feature>
<sequence>MAESKEEETSNKRNNKLLVEAFEKMMDTKLNAFRREFHEKLELGQTRPGEQRRVNEPLEQRDEATGQYYGHRSISSHNSQRRHHRHAREGRDLLQDNLGGLKFKIPPFHGKNDPDAYLEWEKKIELVFNLQHYTEINRVRVVVTEFYDYALSWWDQLVTSRRRNQELPLESWSEIKAIMRKSFVPSRYYRELHLKLRNLTQENRSVEGDIQDRLETQYYVEIEEMLHKAILFEQQVKRKSSSRSSYGSGTIAKPTYQREERTSSYKPIVSSRAESKSYAVVKDHIGKAEISTFRVRDVRCYKCQGKIHYVNECSNKRVMILLDNGEIEPEEENYLGLGSMNRLERELVAEEGAKLVAEDELVAEEKLVAEDVLVTPIVPMTRSRAKLFNQAICGRLNNIWDRPNDLSQVTTLLVLIQAQGPHQDG</sequence>